<evidence type="ECO:0000256" key="1">
    <source>
        <dbReference type="SAM" id="SignalP"/>
    </source>
</evidence>
<feature type="domain" description="Autotransporter" evidence="2">
    <location>
        <begin position="640"/>
        <end position="924"/>
    </location>
</feature>
<reference evidence="3 4" key="1">
    <citation type="submission" date="2018-10" db="EMBL/GenBank/DDBJ databases">
        <title>Robbsia sp. DHC34, isolated from soil.</title>
        <authorList>
            <person name="Gao Z.-H."/>
            <person name="Qiu L.-H."/>
        </authorList>
    </citation>
    <scope>NUCLEOTIDE SEQUENCE [LARGE SCALE GENOMIC DNA]</scope>
    <source>
        <strain evidence="3 4">DHC34</strain>
    </source>
</reference>
<dbReference type="EMBL" id="RBZU01000007">
    <property type="protein sequence ID" value="RKP53432.1"/>
    <property type="molecule type" value="Genomic_DNA"/>
</dbReference>
<sequence>MKPTSRRHPRRTAISLALAAALAAPPVIVQAQVVSGASGPISATDGLDIDIGTNGAVSNTRTGVQIGSGVSIGTLSNSGSITVNGSFFDQNAINNAGSIGTLTNSGTISVTPYTSIGGYPSAGILNTGTITTLTNSSTGVINVVSGWNCGDCGGGYNAFGIYNGLGGLITSLINNGSISATAAENGTGVGIQNLGTIGTLTNTGTINGNDRGIYNDGTITTLINGTTGSPVSGSVISGGNTGIYNDAQGQIGTLTNNGTISGGSPGVYNLGTIGTLTNHGSISGGISGVFNNGTISTLTNTGTIHGGETGVLNEGSLGALSNSGTISGDGWAIFNSSSGTLGPITNSGLIEGTIENDSSNDLTIGGGTGATFGTLTGNNGAVGLIENTSSNVVFNTGNLVLNDTIDVGSNTVQNTGATLRVNTQIAITGNYTQSADATLLSGVTSSTNYGSLVVSGNATIDAGSSVGLKSQSYAFADGQRYIVVSASGTGTYNVGSLQYSATGYDGTIIGEALTVDGQSDLELCLGNCSGTTSPSSPSSGPATQPNSIASLTGIGHYTGYNADLMNLSNAVLGAQSSGSSAVANRVGAQLAPTHSSSGAGAAAAPTFDVLAVVAAHADSLRLAQDNGDGSGSASGIATGEASPQWAVWGQGFGGHASQGAVDAVDGYSANYGGVLLGADHAIDDHWRAGGVFSYSNSLIDQTGNSDGDSTRVNGYGLIGYASYTGQPWYVNLAAGAVQERFDTTRQIDFTGFSSVANGSFSGQLYVTSVEGGWPLAVGHDFTLTPLASLTYSYQHQNGYTESGGSGAGLTIDATHDISVRSALGAKLERGFDTSYGAIVPDLKLMWIHEYDHSKEATTANFTAAPAGETAFTTVGSTPVADLADVQLGVTLLKANNLTLTARYELQAGAHFTSQTGTLRLRQLF</sequence>
<protein>
    <submittedName>
        <fullName evidence="3">Autotransporter domain-containing protein</fullName>
    </submittedName>
</protein>
<dbReference type="InterPro" id="IPR036709">
    <property type="entry name" value="Autotransporte_beta_dom_sf"/>
</dbReference>
<keyword evidence="1" id="KW-0732">Signal</keyword>
<name>A0A494XUB6_9BURK</name>
<dbReference type="GO" id="GO:0019867">
    <property type="term" value="C:outer membrane"/>
    <property type="evidence" value="ECO:0007669"/>
    <property type="project" value="InterPro"/>
</dbReference>
<dbReference type="OrthoDB" id="5760545at2"/>
<gene>
    <name evidence="3" type="ORF">D7S86_17155</name>
</gene>
<dbReference type="SUPFAM" id="SSF103515">
    <property type="entry name" value="Autotransporter"/>
    <property type="match status" value="1"/>
</dbReference>
<evidence type="ECO:0000313" key="4">
    <source>
        <dbReference type="Proteomes" id="UP000270342"/>
    </source>
</evidence>
<comment type="caution">
    <text evidence="3">The sequence shown here is derived from an EMBL/GenBank/DDBJ whole genome shotgun (WGS) entry which is preliminary data.</text>
</comment>
<feature type="chain" id="PRO_5019771054" evidence="1">
    <location>
        <begin position="32"/>
        <end position="924"/>
    </location>
</feature>
<feature type="signal peptide" evidence="1">
    <location>
        <begin position="1"/>
        <end position="31"/>
    </location>
</feature>
<dbReference type="RefSeq" id="WP_121088060.1">
    <property type="nucleotide sequence ID" value="NZ_RBZU01000007.1"/>
</dbReference>
<dbReference type="Proteomes" id="UP000270342">
    <property type="component" value="Unassembled WGS sequence"/>
</dbReference>
<dbReference type="InterPro" id="IPR005546">
    <property type="entry name" value="Autotransporte_beta"/>
</dbReference>
<dbReference type="InterPro" id="IPR006315">
    <property type="entry name" value="OM_autotransptr_brl_dom"/>
</dbReference>
<dbReference type="NCBIfam" id="TIGR01414">
    <property type="entry name" value="autotrans_barl"/>
    <property type="match status" value="1"/>
</dbReference>
<dbReference type="Gene3D" id="2.40.128.130">
    <property type="entry name" value="Autotransporter beta-domain"/>
    <property type="match status" value="1"/>
</dbReference>
<keyword evidence="4" id="KW-1185">Reference proteome</keyword>
<dbReference type="PROSITE" id="PS51208">
    <property type="entry name" value="AUTOTRANSPORTER"/>
    <property type="match status" value="1"/>
</dbReference>
<dbReference type="Pfam" id="PF03797">
    <property type="entry name" value="Autotransporter"/>
    <property type="match status" value="1"/>
</dbReference>
<evidence type="ECO:0000259" key="2">
    <source>
        <dbReference type="PROSITE" id="PS51208"/>
    </source>
</evidence>
<accession>A0A494XUB6</accession>
<evidence type="ECO:0000313" key="3">
    <source>
        <dbReference type="EMBL" id="RKP53432.1"/>
    </source>
</evidence>
<dbReference type="AlphaFoldDB" id="A0A494XUB6"/>
<proteinExistence type="predicted"/>
<dbReference type="SMART" id="SM00869">
    <property type="entry name" value="Autotransporter"/>
    <property type="match status" value="1"/>
</dbReference>
<organism evidence="3 4">
    <name type="scientific">Pararobbsia silviterrae</name>
    <dbReference type="NCBI Taxonomy" id="1792498"/>
    <lineage>
        <taxon>Bacteria</taxon>
        <taxon>Pseudomonadati</taxon>
        <taxon>Pseudomonadota</taxon>
        <taxon>Betaproteobacteria</taxon>
        <taxon>Burkholderiales</taxon>
        <taxon>Burkholderiaceae</taxon>
        <taxon>Pararobbsia</taxon>
    </lineage>
</organism>